<name>A0A6B9F874_9EURY</name>
<dbReference type="Pfam" id="PF00582">
    <property type="entry name" value="Usp"/>
    <property type="match status" value="1"/>
</dbReference>
<dbReference type="KEGG" id="hra:EI982_07130"/>
<evidence type="ECO:0000256" key="1">
    <source>
        <dbReference type="ARBA" id="ARBA00008791"/>
    </source>
</evidence>
<evidence type="ECO:0000313" key="3">
    <source>
        <dbReference type="EMBL" id="QGX94577.1"/>
    </source>
</evidence>
<dbReference type="GeneID" id="99245873"/>
<dbReference type="InterPro" id="IPR006016">
    <property type="entry name" value="UspA"/>
</dbReference>
<evidence type="ECO:0000313" key="4">
    <source>
        <dbReference type="Proteomes" id="UP000428325"/>
    </source>
</evidence>
<protein>
    <submittedName>
        <fullName evidence="3">Universal stress protein</fullName>
    </submittedName>
</protein>
<proteinExistence type="inferred from homology"/>
<comment type="similarity">
    <text evidence="1">Belongs to the universal stress protein A family.</text>
</comment>
<accession>A0A6B9F874</accession>
<dbReference type="EMBL" id="CP034345">
    <property type="protein sequence ID" value="QGX94577.1"/>
    <property type="molecule type" value="Genomic_DNA"/>
</dbReference>
<organism evidence="3 4">
    <name type="scientific">Haloplanus rallus</name>
    <dbReference type="NCBI Taxonomy" id="1816183"/>
    <lineage>
        <taxon>Archaea</taxon>
        <taxon>Methanobacteriati</taxon>
        <taxon>Methanobacteriota</taxon>
        <taxon>Stenosarchaea group</taxon>
        <taxon>Halobacteria</taxon>
        <taxon>Halobacteriales</taxon>
        <taxon>Haloferacaceae</taxon>
        <taxon>Haloplanus</taxon>
    </lineage>
</organism>
<feature type="domain" description="UspA" evidence="2">
    <location>
        <begin position="1"/>
        <end position="140"/>
    </location>
</feature>
<dbReference type="SUPFAM" id="SSF52402">
    <property type="entry name" value="Adenine nucleotide alpha hydrolases-like"/>
    <property type="match status" value="1"/>
</dbReference>
<dbReference type="Proteomes" id="UP000428325">
    <property type="component" value="Chromosome"/>
</dbReference>
<dbReference type="InterPro" id="IPR006015">
    <property type="entry name" value="Universal_stress_UspA"/>
</dbReference>
<keyword evidence="4" id="KW-1185">Reference proteome</keyword>
<sequence length="143" mass="14996">MYDDVLVPTDGSEAAVTALDHALGVAERFDATVHGLYVVETDALAHEAPTLSLDDLHETLRAEGETVLDDLQARATDRGVDVTATAVEGVAENVIVECTRERGIDLVVMGTHGRHGAEPYPVGSVTGRVVRQVDAPVLVVGGA</sequence>
<gene>
    <name evidence="3" type="ORF">EI982_07130</name>
</gene>
<dbReference type="InterPro" id="IPR014729">
    <property type="entry name" value="Rossmann-like_a/b/a_fold"/>
</dbReference>
<dbReference type="RefSeq" id="WP_157688854.1">
    <property type="nucleotide sequence ID" value="NZ_CP034345.1"/>
</dbReference>
<dbReference type="CDD" id="cd00293">
    <property type="entry name" value="USP-like"/>
    <property type="match status" value="1"/>
</dbReference>
<dbReference type="PANTHER" id="PTHR46268:SF6">
    <property type="entry name" value="UNIVERSAL STRESS PROTEIN UP12"/>
    <property type="match status" value="1"/>
</dbReference>
<reference evidence="3 4" key="1">
    <citation type="submission" date="2018-12" db="EMBL/GenBank/DDBJ databases">
        <title>Complete genome sequence of Haloplanus rallus MBLA0036.</title>
        <authorList>
            <person name="Nam Y.-d."/>
            <person name="Kang J."/>
            <person name="Chung W.-H."/>
            <person name="Park Y.S."/>
        </authorList>
    </citation>
    <scope>NUCLEOTIDE SEQUENCE [LARGE SCALE GENOMIC DNA]</scope>
    <source>
        <strain evidence="3 4">MBLA0036</strain>
    </source>
</reference>
<evidence type="ECO:0000259" key="2">
    <source>
        <dbReference type="Pfam" id="PF00582"/>
    </source>
</evidence>
<dbReference type="PRINTS" id="PR01438">
    <property type="entry name" value="UNVRSLSTRESS"/>
</dbReference>
<dbReference type="AlphaFoldDB" id="A0A6B9F874"/>
<dbReference type="PANTHER" id="PTHR46268">
    <property type="entry name" value="STRESS RESPONSE PROTEIN NHAX"/>
    <property type="match status" value="1"/>
</dbReference>
<dbReference type="Gene3D" id="3.40.50.620">
    <property type="entry name" value="HUPs"/>
    <property type="match status" value="1"/>
</dbReference>
<dbReference type="OrthoDB" id="105697at2157"/>